<sequence length="125" mass="12934">VPLTLDTVYTLAAFFIESCPSTNPALPVKAFPAVSFGSHPKPGETVSVTFKSTVDASTPLYAVFFTGLSQVAVAIKDGKVTIPSDLRGTVYAVISTSDGLATDLTIIAGPAILAIDFNSQGQLVN</sequence>
<evidence type="ECO:0000313" key="3">
    <source>
        <dbReference type="EMBL" id="KAG5648645.1"/>
    </source>
</evidence>
<evidence type="ECO:0000313" key="4">
    <source>
        <dbReference type="Proteomes" id="UP000717328"/>
    </source>
</evidence>
<dbReference type="AlphaFoldDB" id="A0A9P7FL21"/>
<feature type="non-terminal residue" evidence="2">
    <location>
        <position position="1"/>
    </location>
</feature>
<dbReference type="EMBL" id="JABCKI010007737">
    <property type="protein sequence ID" value="KAG5633465.1"/>
    <property type="molecule type" value="Genomic_DNA"/>
</dbReference>
<dbReference type="EMBL" id="JABCKI010001792">
    <property type="protein sequence ID" value="KAG5648645.1"/>
    <property type="molecule type" value="Genomic_DNA"/>
</dbReference>
<evidence type="ECO:0000313" key="2">
    <source>
        <dbReference type="EMBL" id="KAG5633473.1"/>
    </source>
</evidence>
<accession>A0A9P7FL21</accession>
<dbReference type="EMBL" id="JABCKI010007726">
    <property type="protein sequence ID" value="KAG5633473.1"/>
    <property type="molecule type" value="Genomic_DNA"/>
</dbReference>
<protein>
    <submittedName>
        <fullName evidence="2">Uncharacterized protein</fullName>
    </submittedName>
</protein>
<evidence type="ECO:0000313" key="1">
    <source>
        <dbReference type="EMBL" id="KAG5633465.1"/>
    </source>
</evidence>
<reference evidence="2" key="1">
    <citation type="submission" date="2021-02" db="EMBL/GenBank/DDBJ databases">
        <authorList>
            <person name="Nieuwenhuis M."/>
            <person name="Van De Peppel L.J.J."/>
        </authorList>
    </citation>
    <scope>NUCLEOTIDE SEQUENCE</scope>
    <source>
        <strain evidence="2">D49</strain>
    </source>
</reference>
<organism evidence="2 4">
    <name type="scientific">Sphagnurus paluster</name>
    <dbReference type="NCBI Taxonomy" id="117069"/>
    <lineage>
        <taxon>Eukaryota</taxon>
        <taxon>Fungi</taxon>
        <taxon>Dikarya</taxon>
        <taxon>Basidiomycota</taxon>
        <taxon>Agaricomycotina</taxon>
        <taxon>Agaricomycetes</taxon>
        <taxon>Agaricomycetidae</taxon>
        <taxon>Agaricales</taxon>
        <taxon>Tricholomatineae</taxon>
        <taxon>Lyophyllaceae</taxon>
        <taxon>Sphagnurus</taxon>
    </lineage>
</organism>
<dbReference type="Proteomes" id="UP000717328">
    <property type="component" value="Unassembled WGS sequence"/>
</dbReference>
<proteinExistence type="predicted"/>
<comment type="caution">
    <text evidence="2">The sequence shown here is derived from an EMBL/GenBank/DDBJ whole genome shotgun (WGS) entry which is preliminary data.</text>
</comment>
<name>A0A9P7FL21_9AGAR</name>
<gene>
    <name evidence="3" type="ORF">H0H81_006837</name>
    <name evidence="2" type="ORF">H0H81_007550</name>
    <name evidence="1" type="ORF">H0H81_007588</name>
</gene>
<reference evidence="2" key="2">
    <citation type="submission" date="2021-10" db="EMBL/GenBank/DDBJ databases">
        <title>Phylogenomics reveals ancestral predisposition of the termite-cultivated fungus Termitomyces towards a domesticated lifestyle.</title>
        <authorList>
            <person name="Auxier B."/>
            <person name="Grum-Grzhimaylo A."/>
            <person name="Cardenas M.E."/>
            <person name="Lodge J.D."/>
            <person name="Laessoe T."/>
            <person name="Pedersen O."/>
            <person name="Smith M.E."/>
            <person name="Kuyper T.W."/>
            <person name="Franco-Molano E.A."/>
            <person name="Baroni T.J."/>
            <person name="Aanen D.K."/>
        </authorList>
    </citation>
    <scope>NUCLEOTIDE SEQUENCE</scope>
    <source>
        <strain evidence="2">D49</strain>
    </source>
</reference>
<dbReference type="OrthoDB" id="1001765at2759"/>
<keyword evidence="4" id="KW-1185">Reference proteome</keyword>